<evidence type="ECO:0000259" key="3">
    <source>
        <dbReference type="Pfam" id="PF00496"/>
    </source>
</evidence>
<evidence type="ECO:0000313" key="5">
    <source>
        <dbReference type="Proteomes" id="UP000049828"/>
    </source>
</evidence>
<protein>
    <recommendedName>
        <fullName evidence="3">Solute-binding protein family 5 domain-containing protein</fullName>
    </recommendedName>
</protein>
<feature type="chain" id="PRO_5005806500" description="Solute-binding protein family 5 domain-containing protein" evidence="2">
    <location>
        <begin position="23"/>
        <end position="566"/>
    </location>
</feature>
<dbReference type="GO" id="GO:0042597">
    <property type="term" value="C:periplasmic space"/>
    <property type="evidence" value="ECO:0007669"/>
    <property type="project" value="UniProtKB-ARBA"/>
</dbReference>
<dbReference type="OrthoDB" id="2473119at2"/>
<dbReference type="AlphaFoldDB" id="A0A0M6WLJ1"/>
<dbReference type="PANTHER" id="PTHR30290">
    <property type="entry name" value="PERIPLASMIC BINDING COMPONENT OF ABC TRANSPORTER"/>
    <property type="match status" value="1"/>
</dbReference>
<dbReference type="Proteomes" id="UP000049828">
    <property type="component" value="Unassembled WGS sequence"/>
</dbReference>
<evidence type="ECO:0000313" key="4">
    <source>
        <dbReference type="EMBL" id="CRL37987.1"/>
    </source>
</evidence>
<evidence type="ECO:0000256" key="1">
    <source>
        <dbReference type="SAM" id="MobiDB-lite"/>
    </source>
</evidence>
<feature type="signal peptide" evidence="2">
    <location>
        <begin position="1"/>
        <end position="22"/>
    </location>
</feature>
<dbReference type="EMBL" id="CVRS01000069">
    <property type="protein sequence ID" value="CRL37987.1"/>
    <property type="molecule type" value="Genomic_DNA"/>
</dbReference>
<gene>
    <name evidence="4" type="ORF">RIL183_21451</name>
</gene>
<sequence length="566" mass="62990">MKKKVISLILAVSMVTSMTACGSSGGGTTNNNNATSQTETPSEEKKDAAVVENSALLTDKANIDNSVERDSITIGWQDATTLAPWGTNNDTPGNYEVYEMLYECTSSGERYGVLADESKGNFEPGCDHEDGTGIYTVYIYDYIVDHAGNPITASDVAFSYNYQFNNETTSGWDDFIEATAVDDYTVQFEFSKEQENLGWFDNFFCRCFIVNEDSYNASPSKLANDMCGSGPYKFVSYTSGSNLVLEKNDDYWQNDELRHQEQHANVKNLTFQFVSENVQRVNGVATGSLDMVQDMAFESITDFVDGGQYADKANVQAYSQKFIYYLDPNCSEDSPMHDENLRKAVFYAIDQDGLITALGGAYSRLYAYANDYYSDYDMVDWANVDTYNSKTAVDPDAVKQYLDASDYNGEKLTLMVMSTFADTATIIAAQLAAYGINVELLQVDNATANATQADSTAWDMTFGMMAGDYNVQAWSHDFSYNNTSTGDRTTTFIVDDEWNDLLNLCNTEDGHTAENMQAWWEMAAEHAYTMGIYAGNNYNIVPEDCTYVCQGDKLRFLPGACCFKAE</sequence>
<dbReference type="GO" id="GO:0043190">
    <property type="term" value="C:ATP-binding cassette (ABC) transporter complex"/>
    <property type="evidence" value="ECO:0007669"/>
    <property type="project" value="InterPro"/>
</dbReference>
<evidence type="ECO:0000256" key="2">
    <source>
        <dbReference type="SAM" id="SignalP"/>
    </source>
</evidence>
<reference evidence="5" key="1">
    <citation type="submission" date="2015-05" db="EMBL/GenBank/DDBJ databases">
        <authorList>
            <consortium name="Pathogen Informatics"/>
        </authorList>
    </citation>
    <scope>NUCLEOTIDE SEQUENCE [LARGE SCALE GENOMIC DNA]</scope>
    <source>
        <strain evidence="5">L1-83</strain>
    </source>
</reference>
<dbReference type="PROSITE" id="PS51257">
    <property type="entry name" value="PROKAR_LIPOPROTEIN"/>
    <property type="match status" value="1"/>
</dbReference>
<feature type="compositionally biased region" description="Low complexity" evidence="1">
    <location>
        <begin position="29"/>
        <end position="40"/>
    </location>
</feature>
<keyword evidence="5" id="KW-1185">Reference proteome</keyword>
<accession>A0A0M6WLJ1</accession>
<feature type="region of interest" description="Disordered" evidence="1">
    <location>
        <begin position="21"/>
        <end position="46"/>
    </location>
</feature>
<name>A0A0M6WLJ1_9FIRM</name>
<dbReference type="InterPro" id="IPR000914">
    <property type="entry name" value="SBP_5_dom"/>
</dbReference>
<dbReference type="InterPro" id="IPR030678">
    <property type="entry name" value="Peptide/Ni-bd"/>
</dbReference>
<dbReference type="GO" id="GO:1904680">
    <property type="term" value="F:peptide transmembrane transporter activity"/>
    <property type="evidence" value="ECO:0007669"/>
    <property type="project" value="TreeGrafter"/>
</dbReference>
<feature type="domain" description="Solute-binding protein family 5" evidence="3">
    <location>
        <begin position="130"/>
        <end position="482"/>
    </location>
</feature>
<dbReference type="RefSeq" id="WP_055039672.1">
    <property type="nucleotide sequence ID" value="NZ_CVRS01000069.1"/>
</dbReference>
<dbReference type="PIRSF" id="PIRSF002741">
    <property type="entry name" value="MppA"/>
    <property type="match status" value="1"/>
</dbReference>
<proteinExistence type="predicted"/>
<dbReference type="Pfam" id="PF00496">
    <property type="entry name" value="SBP_bac_5"/>
    <property type="match status" value="1"/>
</dbReference>
<dbReference type="Gene3D" id="3.40.190.10">
    <property type="entry name" value="Periplasmic binding protein-like II"/>
    <property type="match status" value="1"/>
</dbReference>
<organism evidence="4 5">
    <name type="scientific">Roseburia inulinivorans</name>
    <dbReference type="NCBI Taxonomy" id="360807"/>
    <lineage>
        <taxon>Bacteria</taxon>
        <taxon>Bacillati</taxon>
        <taxon>Bacillota</taxon>
        <taxon>Clostridia</taxon>
        <taxon>Lachnospirales</taxon>
        <taxon>Lachnospiraceae</taxon>
        <taxon>Roseburia</taxon>
    </lineage>
</organism>
<keyword evidence="2" id="KW-0732">Signal</keyword>
<dbReference type="GO" id="GO:0015833">
    <property type="term" value="P:peptide transport"/>
    <property type="evidence" value="ECO:0007669"/>
    <property type="project" value="TreeGrafter"/>
</dbReference>
<dbReference type="SUPFAM" id="SSF53850">
    <property type="entry name" value="Periplasmic binding protein-like II"/>
    <property type="match status" value="1"/>
</dbReference>
<dbReference type="CDD" id="cd00995">
    <property type="entry name" value="PBP2_NikA_DppA_OppA_like"/>
    <property type="match status" value="1"/>
</dbReference>
<dbReference type="Gene3D" id="3.10.105.10">
    <property type="entry name" value="Dipeptide-binding Protein, Domain 3"/>
    <property type="match status" value="1"/>
</dbReference>
<dbReference type="InterPro" id="IPR039424">
    <property type="entry name" value="SBP_5"/>
</dbReference>